<feature type="coiled-coil region" evidence="1">
    <location>
        <begin position="408"/>
        <end position="470"/>
    </location>
</feature>
<evidence type="ECO:0000256" key="1">
    <source>
        <dbReference type="SAM" id="Coils"/>
    </source>
</evidence>
<sequence>MGEFAMPQVTLEFALTQPAAIVEYCKQLMDSVKMLERQVQGLVRDDRASKSAEKNRKEKQWQLERERLLFDLEVANHGLVEKEESLNKLEKDFQIAKSAAGQLQNKLHESERKRERDLLENDRLKGAIEDAQRTIDELQKSCSLKDEAAAIQRKAFSDLSKRMDSHKKELEKTSEELGQKEGQLADLKLENESTRKKLEEKNNFFDSLKQDYDKLRLAHQGMQSEGMMDREDVLRNLEENEALCEEQACTIRKLEKELRKMKSQAKQMETKCSSAEAEVNAKTALLSKALADLEASSLSVTELASAKEAAVVLAEKMMEFEKELIQERALRDSAERALQDFKIRESHLLRVEENFNDLLEKAKWKDEQFGSLEEAHRKLQIQLKVSESEWDNERAQMVREIDSLRDGLEAKAKLAQHLNSQLDMLQQALDHEHLHQTDLERGMADAKASMNLAEREFEKARLAFDIVREELAAKATLLDEYAARMEWEPTGLGSWQKDTVQDDGTLECLHSDSRGARTSMELQEPLNESPDVQKNPDSTELATKFNKTEIAWDEEKERVHRFVRDVETCLACKGVRLIELGVEVGESRSLVNALSDLEAKSCVSGLNKLNISNSKNPGESLEVEDTVLRSLTDKRREIYVPPQIEQVNQNQEVLVAQEASMLEIKRLKEQVSEMVDLHAQKQNLIKQRDLDLKKLQAAHDKALAQFRLNEKTLHDEKDKLISELDAYEFKELENERQKKETQTNVERLEGVISKLEAQISSMKKDIVDQSLLAELAKDHLSTEILEVERLKAESHLLSETFAASMAAKDATLEQLRQHVLELDDICAGLKEAVNRETSQSKSLEGQLKMKQELQRVLEHRICDLNIELDKSTKETERLSQVELLLLNRIHQLEDESELNKGACEGQLESLNAQLSRCQDNLHEVAEELERMSTERDALLSNLSSMEAEKAELREENQALLRDKLLLQSTLNLFEAKQLELIKELEVSETTMAKLCATHEEAEAGLASKSEELQEMNWKLSNVETLKLHLQIAQEKNQEMEEILSETRATVEEKEERLAASEWAVQQLASEIAKAKHSLKQKEREESFLQARLSDLEIHLRDKEREMEEMEMYLNAIMQSNEEKQADIDTLTLKMRDLKKGADEWKLREIDLETELYDLRNSLEESEEALEKIKAEVQLGLQERKSMEDAIDSLKKQLSDKGLGCSDRQFEMDQLCHDLESAQEAATQSSSQLQDLQQRLPQLEQSCADRIRKEKSEFDEVVQELQIIQIKLQSCEVNLESTRADLSQYKEKCDSLVEAVVEKDSIIEDLKGMLASARYDSAHQTTLVQQASRERLRALKDLDNKTEILKKLEVSAAKTDSTLGNMELNKEKLEQEVKRLKKSLENLRKESASNAHEAERFKCKVEELQEITDQYSDAQVLISQLTNELQVTSSTVEERDSRLLKLQASLTSLQDELRMTQDMLAEKECHREHLDVQLTMMKSQMEKNEAEILQMQDALKLAESELQTAGDSVLRYVQDLQNLQAALDVSQAQVASLSEEGFKRKLETESSIKELQLELSVWVERAENLTTKNMKLDSAMQKLQCELERWRESADVAACEGRTAREQIGTAVNGLYKELEDFCQHLVIVEGEGIDKFAELEARLQIAFEELKSLHMSTEVASAKKVELLSSTIKLLFVGLRGWRNELRSSVENDQLARKELYISISDLKLEVELWKSRATAAEDAVEGVRVEFVDLLKELQKEVDLWKSRTEHCNTSKLDLERSVECLQRELAEWKAKTVAAVDEERRVKMTHEANLVELQQELEVWKGKCDSVVEVLNHQKLVYATSLNDIQTELKDWMNKASTANLEADKSATEVKLYQGKASAVADEMKQVQSQLQQALSAVVDLKLQLEHEKNKVTTTEMVTQQLQHDLTIAQEEATSRKAKMSHILSQLESAHASQKSLQKLLRMQHERLLQDNDLASSNGACSEVNHRDIASTLQDLSLKDMVIQDLRSKLSVSKSAITRLESERLGSETVTQSAELLHTQDQQSNSGAGKTHFRMGFGDVQLAHLHTSGSHSHRAGNSTLLSSNHSPKAPTTRRRNVSPRVHVSKSASRISFTDSSSCNVLSEANENSLAYGPRSFAPLTTSRKSRDNQSTPFMGSLL</sequence>
<dbReference type="GeneID" id="112291103"/>
<reference evidence="3 5" key="2">
    <citation type="journal article" date="2018" name="Plant J.">
        <title>The Physcomitrella patens chromosome-scale assembly reveals moss genome structure and evolution.</title>
        <authorList>
            <person name="Lang D."/>
            <person name="Ullrich K.K."/>
            <person name="Murat F."/>
            <person name="Fuchs J."/>
            <person name="Jenkins J."/>
            <person name="Haas F.B."/>
            <person name="Piednoel M."/>
            <person name="Gundlach H."/>
            <person name="Van Bel M."/>
            <person name="Meyberg R."/>
            <person name="Vives C."/>
            <person name="Morata J."/>
            <person name="Symeonidi A."/>
            <person name="Hiss M."/>
            <person name="Muchero W."/>
            <person name="Kamisugi Y."/>
            <person name="Saleh O."/>
            <person name="Blanc G."/>
            <person name="Decker E.L."/>
            <person name="van Gessel N."/>
            <person name="Grimwood J."/>
            <person name="Hayes R.D."/>
            <person name="Graham S.W."/>
            <person name="Gunter L.E."/>
            <person name="McDaniel S.F."/>
            <person name="Hoernstein S.N.W."/>
            <person name="Larsson A."/>
            <person name="Li F.W."/>
            <person name="Perroud P.F."/>
            <person name="Phillips J."/>
            <person name="Ranjan P."/>
            <person name="Rokshar D.S."/>
            <person name="Rothfels C.J."/>
            <person name="Schneider L."/>
            <person name="Shu S."/>
            <person name="Stevenson D.W."/>
            <person name="Thummler F."/>
            <person name="Tillich M."/>
            <person name="Villarreal Aguilar J.C."/>
            <person name="Widiez T."/>
            <person name="Wong G.K."/>
            <person name="Wymore A."/>
            <person name="Zhang Y."/>
            <person name="Zimmer A.D."/>
            <person name="Quatrano R.S."/>
            <person name="Mayer K.F.X."/>
            <person name="Goodstein D."/>
            <person name="Casacuberta J.M."/>
            <person name="Vandepoele K."/>
            <person name="Reski R."/>
            <person name="Cuming A.C."/>
            <person name="Tuskan G.A."/>
            <person name="Maumus F."/>
            <person name="Salse J."/>
            <person name="Schmutz J."/>
            <person name="Rensing S.A."/>
        </authorList>
    </citation>
    <scope>NUCLEOTIDE SEQUENCE [LARGE SCALE GENOMIC DNA]</scope>
    <source>
        <strain evidence="4 5">cv. Gransden 2004</strain>
    </source>
</reference>
<dbReference type="Gramene" id="Pp3c14_17140V3.1">
    <property type="protein sequence ID" value="Pp3c14_17140V3.1"/>
    <property type="gene ID" value="Pp3c14_17140"/>
</dbReference>
<dbReference type="PANTHER" id="PTHR45287:SF4">
    <property type="entry name" value="OS03G0691500 PROTEIN"/>
    <property type="match status" value="1"/>
</dbReference>
<dbReference type="EnsemblPlants" id="Pp3c14_17140V3.1">
    <property type="protein sequence ID" value="Pp3c14_17140V3.1"/>
    <property type="gene ID" value="Pp3c14_17140"/>
</dbReference>
<feature type="compositionally biased region" description="Polar residues" evidence="2">
    <location>
        <begin position="2124"/>
        <end position="2144"/>
    </location>
</feature>
<evidence type="ECO:0000313" key="5">
    <source>
        <dbReference type="Proteomes" id="UP000006727"/>
    </source>
</evidence>
<feature type="coiled-coil region" evidence="1">
    <location>
        <begin position="72"/>
        <end position="204"/>
    </location>
</feature>
<dbReference type="OMA" id="MLDQHKN"/>
<dbReference type="FunCoup" id="A0A2K1JI51">
    <property type="interactions" value="2358"/>
</dbReference>
<feature type="coiled-coil region" evidence="1">
    <location>
        <begin position="1022"/>
        <end position="1182"/>
    </location>
</feature>
<feature type="compositionally biased region" description="Polar residues" evidence="2">
    <location>
        <begin position="2053"/>
        <end position="2072"/>
    </location>
</feature>
<feature type="coiled-coil region" evidence="1">
    <location>
        <begin position="1355"/>
        <end position="1427"/>
    </location>
</feature>
<keyword evidence="5" id="KW-1185">Reference proteome</keyword>
<evidence type="ECO:0000313" key="3">
    <source>
        <dbReference type="EMBL" id="PNR41228.1"/>
    </source>
</evidence>
<feature type="coiled-coil region" evidence="1">
    <location>
        <begin position="303"/>
        <end position="337"/>
    </location>
</feature>
<feature type="coiled-coil region" evidence="1">
    <location>
        <begin position="907"/>
        <end position="969"/>
    </location>
</feature>
<feature type="coiled-coil region" evidence="1">
    <location>
        <begin position="1484"/>
        <end position="1599"/>
    </location>
</feature>
<evidence type="ECO:0000256" key="2">
    <source>
        <dbReference type="SAM" id="MobiDB-lite"/>
    </source>
</evidence>
<gene>
    <name evidence="4" type="primary">LOC112291103</name>
    <name evidence="3" type="ORF">PHYPA_018631</name>
</gene>
<protein>
    <submittedName>
        <fullName evidence="3 4">Uncharacterized protein</fullName>
    </submittedName>
</protein>
<feature type="coiled-coil region" evidence="1">
    <location>
        <begin position="237"/>
        <end position="278"/>
    </location>
</feature>
<feature type="region of interest" description="Disordered" evidence="2">
    <location>
        <begin position="2116"/>
        <end position="2144"/>
    </location>
</feature>
<dbReference type="Gene3D" id="1.20.120.330">
    <property type="entry name" value="Nucleotidyltransferases domain 2"/>
    <property type="match status" value="1"/>
</dbReference>
<keyword evidence="1" id="KW-0175">Coiled coil</keyword>
<feature type="coiled-coil region" evidence="1">
    <location>
        <begin position="729"/>
        <end position="765"/>
    </location>
</feature>
<feature type="region of interest" description="Disordered" evidence="2">
    <location>
        <begin position="2053"/>
        <end position="2091"/>
    </location>
</feature>
<name>A0A2K1JI51_PHYPA</name>
<reference evidence="4" key="3">
    <citation type="submission" date="2020-12" db="UniProtKB">
        <authorList>
            <consortium name="EnsemblPlants"/>
        </authorList>
    </citation>
    <scope>IDENTIFICATION</scope>
</reference>
<proteinExistence type="predicted"/>
<dbReference type="KEGG" id="ppp:112291103"/>
<organism evidence="3">
    <name type="scientific">Physcomitrium patens</name>
    <name type="common">Spreading-leaved earth moss</name>
    <name type="synonym">Physcomitrella patens</name>
    <dbReference type="NCBI Taxonomy" id="3218"/>
    <lineage>
        <taxon>Eukaryota</taxon>
        <taxon>Viridiplantae</taxon>
        <taxon>Streptophyta</taxon>
        <taxon>Embryophyta</taxon>
        <taxon>Bryophyta</taxon>
        <taxon>Bryophytina</taxon>
        <taxon>Bryopsida</taxon>
        <taxon>Funariidae</taxon>
        <taxon>Funariales</taxon>
        <taxon>Funariaceae</taxon>
        <taxon>Physcomitrium</taxon>
    </lineage>
</organism>
<dbReference type="OrthoDB" id="1925992at2759"/>
<feature type="coiled-coil region" evidence="1">
    <location>
        <begin position="1271"/>
        <end position="1298"/>
    </location>
</feature>
<feature type="coiled-coil region" evidence="1">
    <location>
        <begin position="1218"/>
        <end position="1245"/>
    </location>
</feature>
<dbReference type="InterPro" id="IPR040262">
    <property type="entry name" value="At4g38062-like"/>
</dbReference>
<dbReference type="Proteomes" id="UP000006727">
    <property type="component" value="Chromosome 14"/>
</dbReference>
<dbReference type="EMBL" id="ABEU02000014">
    <property type="protein sequence ID" value="PNR41228.1"/>
    <property type="molecule type" value="Genomic_DNA"/>
</dbReference>
<accession>A0A2K1JI51</accession>
<dbReference type="EnsemblPlants" id="Pp3c14_17140V3.3">
    <property type="protein sequence ID" value="Pp3c14_17140V3.3"/>
    <property type="gene ID" value="Pp3c14_17140"/>
</dbReference>
<feature type="coiled-coil region" evidence="1">
    <location>
        <begin position="1757"/>
        <end position="1897"/>
    </location>
</feature>
<reference evidence="3 5" key="1">
    <citation type="journal article" date="2008" name="Science">
        <title>The Physcomitrella genome reveals evolutionary insights into the conquest of land by plants.</title>
        <authorList>
            <person name="Rensing S."/>
            <person name="Lang D."/>
            <person name="Zimmer A."/>
            <person name="Terry A."/>
            <person name="Salamov A."/>
            <person name="Shapiro H."/>
            <person name="Nishiyama T."/>
            <person name="Perroud P.-F."/>
            <person name="Lindquist E."/>
            <person name="Kamisugi Y."/>
            <person name="Tanahashi T."/>
            <person name="Sakakibara K."/>
            <person name="Fujita T."/>
            <person name="Oishi K."/>
            <person name="Shin-I T."/>
            <person name="Kuroki Y."/>
            <person name="Toyoda A."/>
            <person name="Suzuki Y."/>
            <person name="Hashimoto A."/>
            <person name="Yamaguchi K."/>
            <person name="Sugano A."/>
            <person name="Kohara Y."/>
            <person name="Fujiyama A."/>
            <person name="Anterola A."/>
            <person name="Aoki S."/>
            <person name="Ashton N."/>
            <person name="Barbazuk W.B."/>
            <person name="Barker E."/>
            <person name="Bennetzen J."/>
            <person name="Bezanilla M."/>
            <person name="Blankenship R."/>
            <person name="Cho S.H."/>
            <person name="Dutcher S."/>
            <person name="Estelle M."/>
            <person name="Fawcett J.A."/>
            <person name="Gundlach H."/>
            <person name="Hanada K."/>
            <person name="Heyl A."/>
            <person name="Hicks K.A."/>
            <person name="Hugh J."/>
            <person name="Lohr M."/>
            <person name="Mayer K."/>
            <person name="Melkozernov A."/>
            <person name="Murata T."/>
            <person name="Nelson D."/>
            <person name="Pils B."/>
            <person name="Prigge M."/>
            <person name="Reiss B."/>
            <person name="Renner T."/>
            <person name="Rombauts S."/>
            <person name="Rushton P."/>
            <person name="Sanderfoot A."/>
            <person name="Schween G."/>
            <person name="Shiu S.-H."/>
            <person name="Stueber K."/>
            <person name="Theodoulou F.L."/>
            <person name="Tu H."/>
            <person name="Van de Peer Y."/>
            <person name="Verrier P.J."/>
            <person name="Waters E."/>
            <person name="Wood A."/>
            <person name="Yang L."/>
            <person name="Cove D."/>
            <person name="Cuming A."/>
            <person name="Hasebe M."/>
            <person name="Lucas S."/>
            <person name="Mishler D.B."/>
            <person name="Reski R."/>
            <person name="Grigoriev I."/>
            <person name="Quatrano R.S."/>
            <person name="Boore J.L."/>
        </authorList>
    </citation>
    <scope>NUCLEOTIDE SEQUENCE [LARGE SCALE GENOMIC DNA]</scope>
    <source>
        <strain evidence="4 5">cv. Gransden 2004</strain>
    </source>
</reference>
<dbReference type="Gramene" id="Pp3c14_17140V3.3">
    <property type="protein sequence ID" value="Pp3c14_17140V3.3"/>
    <property type="gene ID" value="Pp3c14_17140"/>
</dbReference>
<dbReference type="RefSeq" id="XP_024393870.1">
    <property type="nucleotide sequence ID" value="XM_024538102.2"/>
</dbReference>
<dbReference type="PANTHER" id="PTHR45287">
    <property type="entry name" value="OS03G0691500 PROTEIN"/>
    <property type="match status" value="1"/>
</dbReference>
<evidence type="ECO:0000313" key="4">
    <source>
        <dbReference type="EnsemblPlants" id="Pp3c14_17140V3.1"/>
    </source>
</evidence>
<dbReference type="PaxDb" id="3218-PP1S48_125V6.1"/>